<evidence type="ECO:0000256" key="1">
    <source>
        <dbReference type="ARBA" id="ARBA00023242"/>
    </source>
</evidence>
<evidence type="ECO:0000313" key="4">
    <source>
        <dbReference type="Proteomes" id="UP001408356"/>
    </source>
</evidence>
<dbReference type="EMBL" id="JARVKF010000399">
    <property type="protein sequence ID" value="KAK9417354.1"/>
    <property type="molecule type" value="Genomic_DNA"/>
</dbReference>
<evidence type="ECO:0000256" key="2">
    <source>
        <dbReference type="SAM" id="MobiDB-lite"/>
    </source>
</evidence>
<dbReference type="CDD" id="cd00067">
    <property type="entry name" value="GAL4"/>
    <property type="match status" value="1"/>
</dbReference>
<feature type="region of interest" description="Disordered" evidence="2">
    <location>
        <begin position="160"/>
        <end position="190"/>
    </location>
</feature>
<organism evidence="3 4">
    <name type="scientific">Seiridium unicorne</name>
    <dbReference type="NCBI Taxonomy" id="138068"/>
    <lineage>
        <taxon>Eukaryota</taxon>
        <taxon>Fungi</taxon>
        <taxon>Dikarya</taxon>
        <taxon>Ascomycota</taxon>
        <taxon>Pezizomycotina</taxon>
        <taxon>Sordariomycetes</taxon>
        <taxon>Xylariomycetidae</taxon>
        <taxon>Amphisphaeriales</taxon>
        <taxon>Sporocadaceae</taxon>
        <taxon>Seiridium</taxon>
    </lineage>
</organism>
<keyword evidence="4" id="KW-1185">Reference proteome</keyword>
<proteinExistence type="predicted"/>
<keyword evidence="1" id="KW-0539">Nucleus</keyword>
<protein>
    <submittedName>
        <fullName evidence="3">Zn(2)-C6 fungal-type domain-containing protein</fullName>
    </submittedName>
</protein>
<gene>
    <name evidence="3" type="ORF">SUNI508_08934</name>
</gene>
<name>A0ABR2US58_9PEZI</name>
<accession>A0ABR2US58</accession>
<feature type="region of interest" description="Disordered" evidence="2">
    <location>
        <begin position="1"/>
        <end position="58"/>
    </location>
</feature>
<dbReference type="Proteomes" id="UP001408356">
    <property type="component" value="Unassembled WGS sequence"/>
</dbReference>
<comment type="caution">
    <text evidence="3">The sequence shown here is derived from an EMBL/GenBank/DDBJ whole genome shotgun (WGS) entry which is preliminary data.</text>
</comment>
<sequence>MQQDDQTSPESLRKGPGRKITIQSGFGNARQWRSRKSRPCDTCRRRKTTYVSPERPPYKIFTNTLYDPKVSTDAPEGGFCKSRGLICRSSSATGSSGPLEVEGPSDVDGTLRLPAAATLLPESPSPFARRAVSAHGAGSSSVTSAHESEVQQLRGQFIANADDDLVPSPSPEARSLYRDPGRDLSVPPVHRTSNSQQLYTLGDNHNRTAHSMGSAAEQDTYLLDVCRSAIINEQDEVDANIIQVYSGDLPLSQPPVHFLLVENEFPPQTNRAMRETSDAIENVVHPFGKDLIRLFF</sequence>
<feature type="compositionally biased region" description="Polar residues" evidence="2">
    <location>
        <begin position="1"/>
        <end position="10"/>
    </location>
</feature>
<reference evidence="3 4" key="1">
    <citation type="journal article" date="2024" name="J. Plant Pathol.">
        <title>Sequence and assembly of the genome of Seiridium unicorne, isolate CBS 538.82, causal agent of cypress canker disease.</title>
        <authorList>
            <person name="Scali E."/>
            <person name="Rocca G.D."/>
            <person name="Danti R."/>
            <person name="Garbelotto M."/>
            <person name="Barberini S."/>
            <person name="Baroncelli R."/>
            <person name="Emiliani G."/>
        </authorList>
    </citation>
    <scope>NUCLEOTIDE SEQUENCE [LARGE SCALE GENOMIC DNA]</scope>
    <source>
        <strain evidence="3 4">BM-138-508</strain>
    </source>
</reference>
<evidence type="ECO:0000313" key="3">
    <source>
        <dbReference type="EMBL" id="KAK9417354.1"/>
    </source>
</evidence>
<dbReference type="InterPro" id="IPR001138">
    <property type="entry name" value="Zn2Cys6_DnaBD"/>
</dbReference>